<evidence type="ECO:0000256" key="1">
    <source>
        <dbReference type="SAM" id="SignalP"/>
    </source>
</evidence>
<protein>
    <submittedName>
        <fullName evidence="2">DUF6807 family protein</fullName>
    </submittedName>
</protein>
<proteinExistence type="predicted"/>
<comment type="caution">
    <text evidence="2">The sequence shown here is derived from an EMBL/GenBank/DDBJ whole genome shotgun (WGS) entry which is preliminary data.</text>
</comment>
<evidence type="ECO:0000313" key="2">
    <source>
        <dbReference type="EMBL" id="MFB9212190.1"/>
    </source>
</evidence>
<gene>
    <name evidence="2" type="ORF">ACFFUR_10255</name>
</gene>
<keyword evidence="3" id="KW-1185">Reference proteome</keyword>
<accession>A0ABV5J5T5</accession>
<keyword evidence="1" id="KW-0732">Signal</keyword>
<reference evidence="2 3" key="1">
    <citation type="submission" date="2024-09" db="EMBL/GenBank/DDBJ databases">
        <authorList>
            <person name="Sun Q."/>
            <person name="Mori K."/>
        </authorList>
    </citation>
    <scope>NUCLEOTIDE SEQUENCE [LARGE SCALE GENOMIC DNA]</scope>
    <source>
        <strain evidence="2 3">CECT 7682</strain>
    </source>
</reference>
<dbReference type="RefSeq" id="WP_290249566.1">
    <property type="nucleotide sequence ID" value="NZ_JAUFQT010000002.1"/>
</dbReference>
<dbReference type="Proteomes" id="UP001589654">
    <property type="component" value="Unassembled WGS sequence"/>
</dbReference>
<sequence length="306" mass="35292">MKNLILFSLCYILFTFSNPLQSQTLNFEKNKEGIWLKENGNPRFFYRMTTKSKGGEYPRANYIHPLYSLDGEPLTEDFPEDHYHHRGIFWTWHQLYVDGIRVADPWLCEGISWEVKSTNTNINDGKAILEAHVYWEIPQLENQAVLKEKVLISYERLEENVYALSFDIDLQALVDNLEIGGSEDAKGYGGFSPRIDLPENIRFSDINGNVMPQNLAVQAGPWINLSGDFSPKTNGITIMGEPEKLPSFQGWILRSAKSMQNMAFPGRKPIKIPKGKNLNIRNRILVHKNLTSKEIEKYYQQFSNKK</sequence>
<evidence type="ECO:0000313" key="3">
    <source>
        <dbReference type="Proteomes" id="UP001589654"/>
    </source>
</evidence>
<feature type="chain" id="PRO_5046437112" evidence="1">
    <location>
        <begin position="23"/>
        <end position="306"/>
    </location>
</feature>
<name>A0ABV5J5T5_9BACT</name>
<dbReference type="InterPro" id="IPR029475">
    <property type="entry name" value="DUF6807"/>
</dbReference>
<dbReference type="Pfam" id="PF14100">
    <property type="entry name" value="DUF6807"/>
    <property type="match status" value="1"/>
</dbReference>
<organism evidence="2 3">
    <name type="scientific">Echinicola jeungdonensis</name>
    <dbReference type="NCBI Taxonomy" id="709343"/>
    <lineage>
        <taxon>Bacteria</taxon>
        <taxon>Pseudomonadati</taxon>
        <taxon>Bacteroidota</taxon>
        <taxon>Cytophagia</taxon>
        <taxon>Cytophagales</taxon>
        <taxon>Cyclobacteriaceae</taxon>
        <taxon>Echinicola</taxon>
    </lineage>
</organism>
<dbReference type="EMBL" id="JBHMEW010000058">
    <property type="protein sequence ID" value="MFB9212190.1"/>
    <property type="molecule type" value="Genomic_DNA"/>
</dbReference>
<feature type="signal peptide" evidence="1">
    <location>
        <begin position="1"/>
        <end position="22"/>
    </location>
</feature>